<feature type="non-terminal residue" evidence="2">
    <location>
        <position position="80"/>
    </location>
</feature>
<reference evidence="2" key="1">
    <citation type="submission" date="2021-02" db="EMBL/GenBank/DDBJ databases">
        <authorList>
            <person name="Nowell W R."/>
        </authorList>
    </citation>
    <scope>NUCLEOTIDE SEQUENCE</scope>
</reference>
<feature type="compositionally biased region" description="Pro residues" evidence="1">
    <location>
        <begin position="48"/>
        <end position="57"/>
    </location>
</feature>
<feature type="region of interest" description="Disordered" evidence="1">
    <location>
        <begin position="1"/>
        <end position="30"/>
    </location>
</feature>
<feature type="non-terminal residue" evidence="2">
    <location>
        <position position="1"/>
    </location>
</feature>
<sequence>GLTGMGLAAGTVNNASSNSSNTECDSKRNLSSKLDDHYASFYALNRTLPPPPLPPPASSAGASPFNIINQSSNNNLQFVT</sequence>
<dbReference type="Proteomes" id="UP000663866">
    <property type="component" value="Unassembled WGS sequence"/>
</dbReference>
<evidence type="ECO:0000313" key="4">
    <source>
        <dbReference type="Proteomes" id="UP000663866"/>
    </source>
</evidence>
<dbReference type="EMBL" id="CAJOBG010116405">
    <property type="protein sequence ID" value="CAF4760783.1"/>
    <property type="molecule type" value="Genomic_DNA"/>
</dbReference>
<comment type="caution">
    <text evidence="2">The sequence shown here is derived from an EMBL/GenBank/DDBJ whole genome shotgun (WGS) entry which is preliminary data.</text>
</comment>
<evidence type="ECO:0000256" key="1">
    <source>
        <dbReference type="SAM" id="MobiDB-lite"/>
    </source>
</evidence>
<organism evidence="2 4">
    <name type="scientific">Rotaria magnacalcarata</name>
    <dbReference type="NCBI Taxonomy" id="392030"/>
    <lineage>
        <taxon>Eukaryota</taxon>
        <taxon>Metazoa</taxon>
        <taxon>Spiralia</taxon>
        <taxon>Gnathifera</taxon>
        <taxon>Rotifera</taxon>
        <taxon>Eurotatoria</taxon>
        <taxon>Bdelloidea</taxon>
        <taxon>Philodinida</taxon>
        <taxon>Philodinidae</taxon>
        <taxon>Rotaria</taxon>
    </lineage>
</organism>
<dbReference type="EMBL" id="CAJOBG010111296">
    <property type="protein sequence ID" value="CAF4741377.1"/>
    <property type="molecule type" value="Genomic_DNA"/>
</dbReference>
<gene>
    <name evidence="2" type="ORF">OVN521_LOCUS49825</name>
    <name evidence="3" type="ORF">OVN521_LOCUS50482</name>
</gene>
<accession>A0A821KNI6</accession>
<feature type="region of interest" description="Disordered" evidence="1">
    <location>
        <begin position="44"/>
        <end position="66"/>
    </location>
</feature>
<name>A0A821KNI6_9BILA</name>
<protein>
    <submittedName>
        <fullName evidence="2">Uncharacterized protein</fullName>
    </submittedName>
</protein>
<proteinExistence type="predicted"/>
<dbReference type="AlphaFoldDB" id="A0A821KNI6"/>
<evidence type="ECO:0000313" key="2">
    <source>
        <dbReference type="EMBL" id="CAF4741377.1"/>
    </source>
</evidence>
<evidence type="ECO:0000313" key="3">
    <source>
        <dbReference type="EMBL" id="CAF4760783.1"/>
    </source>
</evidence>
<keyword evidence="4" id="KW-1185">Reference proteome</keyword>